<dbReference type="PANTHER" id="PTHR47623:SF1">
    <property type="entry name" value="OS09G0287300 PROTEIN"/>
    <property type="match status" value="1"/>
</dbReference>
<organism evidence="1 2">
    <name type="scientific">Reichenbachiella agarivorans</name>
    <dbReference type="NCBI Taxonomy" id="2979464"/>
    <lineage>
        <taxon>Bacteria</taxon>
        <taxon>Pseudomonadati</taxon>
        <taxon>Bacteroidota</taxon>
        <taxon>Cytophagia</taxon>
        <taxon>Cytophagales</taxon>
        <taxon>Reichenbachiellaceae</taxon>
        <taxon>Reichenbachiella</taxon>
    </lineage>
</organism>
<keyword evidence="2" id="KW-1185">Reference proteome</keyword>
<accession>A0ABY6CMP2</accession>
<dbReference type="Gene3D" id="3.40.50.1240">
    <property type="entry name" value="Phosphoglycerate mutase-like"/>
    <property type="match status" value="1"/>
</dbReference>
<dbReference type="CDD" id="cd07067">
    <property type="entry name" value="HP_PGM_like"/>
    <property type="match status" value="1"/>
</dbReference>
<dbReference type="Proteomes" id="UP001065174">
    <property type="component" value="Chromosome"/>
</dbReference>
<name>A0ABY6CMP2_9BACT</name>
<proteinExistence type="predicted"/>
<dbReference type="RefSeq" id="WP_262309210.1">
    <property type="nucleotide sequence ID" value="NZ_CP106679.1"/>
</dbReference>
<evidence type="ECO:0000313" key="1">
    <source>
        <dbReference type="EMBL" id="UXP31771.1"/>
    </source>
</evidence>
<evidence type="ECO:0000313" key="2">
    <source>
        <dbReference type="Proteomes" id="UP001065174"/>
    </source>
</evidence>
<dbReference type="PANTHER" id="PTHR47623">
    <property type="entry name" value="OS09G0287300 PROTEIN"/>
    <property type="match status" value="1"/>
</dbReference>
<dbReference type="EMBL" id="CP106679">
    <property type="protein sequence ID" value="UXP31771.1"/>
    <property type="molecule type" value="Genomic_DNA"/>
</dbReference>
<gene>
    <name evidence="1" type="ORF">N6H18_15595</name>
</gene>
<reference evidence="1" key="1">
    <citation type="submission" date="2022-09" db="EMBL/GenBank/DDBJ databases">
        <title>Comparative genomics and taxonomic characterization of three novel marine species of genus Reichenbachiella exhibiting antioxidant and polysaccharide degradation activities.</title>
        <authorList>
            <person name="Muhammad N."/>
            <person name="Lee Y.-J."/>
            <person name="Ko J."/>
            <person name="Kim S.-G."/>
        </authorList>
    </citation>
    <scope>NUCLEOTIDE SEQUENCE</scope>
    <source>
        <strain evidence="1">BKB1-1</strain>
    </source>
</reference>
<dbReference type="SMART" id="SM00855">
    <property type="entry name" value="PGAM"/>
    <property type="match status" value="1"/>
</dbReference>
<sequence>MSLRLPIKRQLIVVRHAKSSWDYPGLADHDRPLGERGLRDAPKMAAHLKVEVERPQVLISSTALRAKQTAEYFIQSLKILREDSRETRDLFHANYAAIRSVLASIDAEVQRVIIFGHNPGLTDFVNRITDEDIFNIPTCGVAVIDLELSDWTDIDRGTGTLRQYFYPKGIDNSRFKI</sequence>
<dbReference type="InterPro" id="IPR029033">
    <property type="entry name" value="His_PPase_superfam"/>
</dbReference>
<dbReference type="InterPro" id="IPR013078">
    <property type="entry name" value="His_Pase_superF_clade-1"/>
</dbReference>
<dbReference type="SUPFAM" id="SSF53254">
    <property type="entry name" value="Phosphoglycerate mutase-like"/>
    <property type="match status" value="1"/>
</dbReference>
<dbReference type="Pfam" id="PF00300">
    <property type="entry name" value="His_Phos_1"/>
    <property type="match status" value="1"/>
</dbReference>
<protein>
    <submittedName>
        <fullName evidence="1">Histidine phosphatase family protein</fullName>
    </submittedName>
</protein>